<dbReference type="EMBL" id="QAYG01000002">
    <property type="protein sequence ID" value="PTW61706.1"/>
    <property type="molecule type" value="Genomic_DNA"/>
</dbReference>
<dbReference type="GO" id="GO:0005737">
    <property type="term" value="C:cytoplasm"/>
    <property type="evidence" value="ECO:0007669"/>
    <property type="project" value="TreeGrafter"/>
</dbReference>
<feature type="region of interest" description="Disordered" evidence="2">
    <location>
        <begin position="1"/>
        <end position="24"/>
    </location>
</feature>
<dbReference type="AlphaFoldDB" id="A0A2T5VD97"/>
<dbReference type="OrthoDB" id="9778292at2"/>
<comment type="caution">
    <text evidence="4">The sequence shown here is derived from an EMBL/GenBank/DDBJ whole genome shotgun (WGS) entry which is preliminary data.</text>
</comment>
<evidence type="ECO:0000259" key="3">
    <source>
        <dbReference type="SMART" id="SM00382"/>
    </source>
</evidence>
<dbReference type="Gene3D" id="3.40.50.300">
    <property type="entry name" value="P-loop containing nucleotide triphosphate hydrolases"/>
    <property type="match status" value="1"/>
</dbReference>
<accession>A0A2T5VD97</accession>
<dbReference type="InterPro" id="IPR027417">
    <property type="entry name" value="P-loop_NTPase"/>
</dbReference>
<dbReference type="GO" id="GO:0003924">
    <property type="term" value="F:GTPase activity"/>
    <property type="evidence" value="ECO:0007669"/>
    <property type="project" value="InterPro"/>
</dbReference>
<dbReference type="NCBIfam" id="TIGR00750">
    <property type="entry name" value="lao"/>
    <property type="match status" value="1"/>
</dbReference>
<evidence type="ECO:0000256" key="2">
    <source>
        <dbReference type="SAM" id="MobiDB-lite"/>
    </source>
</evidence>
<dbReference type="SMART" id="SM00382">
    <property type="entry name" value="AAA"/>
    <property type="match status" value="1"/>
</dbReference>
<dbReference type="GO" id="GO:0016301">
    <property type="term" value="F:kinase activity"/>
    <property type="evidence" value="ECO:0007669"/>
    <property type="project" value="UniProtKB-KW"/>
</dbReference>
<organism evidence="4 5">
    <name type="scientific">Breoghania corrubedonensis</name>
    <dbReference type="NCBI Taxonomy" id="665038"/>
    <lineage>
        <taxon>Bacteria</taxon>
        <taxon>Pseudomonadati</taxon>
        <taxon>Pseudomonadota</taxon>
        <taxon>Alphaproteobacteria</taxon>
        <taxon>Hyphomicrobiales</taxon>
        <taxon>Stappiaceae</taxon>
        <taxon>Breoghania</taxon>
    </lineage>
</organism>
<dbReference type="InterPro" id="IPR005129">
    <property type="entry name" value="GTPase_ArgK"/>
</dbReference>
<feature type="domain" description="AAA+ ATPase" evidence="3">
    <location>
        <begin position="76"/>
        <end position="225"/>
    </location>
</feature>
<dbReference type="PANTHER" id="PTHR23408:SF3">
    <property type="entry name" value="METHYLMALONIC ACIDURIA TYPE A PROTEIN, MITOCHONDRIAL"/>
    <property type="match status" value="1"/>
</dbReference>
<dbReference type="GO" id="GO:0005525">
    <property type="term" value="F:GTP binding"/>
    <property type="evidence" value="ECO:0007669"/>
    <property type="project" value="InterPro"/>
</dbReference>
<evidence type="ECO:0000256" key="1">
    <source>
        <dbReference type="ARBA" id="ARBA00009625"/>
    </source>
</evidence>
<keyword evidence="4" id="KW-0418">Kinase</keyword>
<keyword evidence="4" id="KW-0808">Transferase</keyword>
<dbReference type="InterPro" id="IPR003593">
    <property type="entry name" value="AAA+_ATPase"/>
</dbReference>
<name>A0A2T5VD97_9HYPH</name>
<evidence type="ECO:0000313" key="4">
    <source>
        <dbReference type="EMBL" id="PTW61706.1"/>
    </source>
</evidence>
<dbReference type="Pfam" id="PF03308">
    <property type="entry name" value="MeaB"/>
    <property type="match status" value="1"/>
</dbReference>
<reference evidence="4 5" key="1">
    <citation type="submission" date="2018-04" db="EMBL/GenBank/DDBJ databases">
        <title>Genomic Encyclopedia of Archaeal and Bacterial Type Strains, Phase II (KMG-II): from individual species to whole genera.</title>
        <authorList>
            <person name="Goeker M."/>
        </authorList>
    </citation>
    <scope>NUCLEOTIDE SEQUENCE [LARGE SCALE GENOMIC DNA]</scope>
    <source>
        <strain evidence="4 5">DSM 23382</strain>
    </source>
</reference>
<proteinExistence type="inferred from homology"/>
<protein>
    <submittedName>
        <fullName evidence="4">LAO/AO transport system kinase</fullName>
    </submittedName>
</protein>
<gene>
    <name evidence="4" type="ORF">C8N35_102422</name>
</gene>
<dbReference type="SUPFAM" id="SSF52540">
    <property type="entry name" value="P-loop containing nucleoside triphosphate hydrolases"/>
    <property type="match status" value="1"/>
</dbReference>
<dbReference type="PANTHER" id="PTHR23408">
    <property type="entry name" value="METHYLMALONYL-COA MUTASE"/>
    <property type="match status" value="1"/>
</dbReference>
<sequence length="342" mass="35740">MTPADLGRGGSGRPSRASDYGRTRGDCVTLPERIATIEAVRAGGKPALARALAAIETAEGSDTLAKLLDEATASARAHVLGLTGPPGVGKSTLMRALIAQARAEGRTVAVLAVDPSSQRTGGALLGDRTRLATDPEDDKLFVRSMAARDRLGGLSDHAVAAAVLMRAVADLVIVETVGIGQSEADVASVADTVVLCIQPGSGDSLQFMKAGVMELPDVVAVTKADMGEKARRALADVEGALSLTGARPGGWKAPVVLVSATAGTGLGDLARAIDAHRNWLTDGARLAAHRRRQAHDWIEDALRQRWGRKGLALLGEATLDATRPFNAIRQQDLRLQACWHQP</sequence>
<dbReference type="Proteomes" id="UP000244081">
    <property type="component" value="Unassembled WGS sequence"/>
</dbReference>
<keyword evidence="5" id="KW-1185">Reference proteome</keyword>
<evidence type="ECO:0000313" key="5">
    <source>
        <dbReference type="Proteomes" id="UP000244081"/>
    </source>
</evidence>
<comment type="similarity">
    <text evidence="1">Belongs to the SIMIBI class G3E GTPase family. ArgK/MeaB subfamily.</text>
</comment>